<keyword evidence="6" id="KW-0812">Transmembrane</keyword>
<organism evidence="9 10">
    <name type="scientific">Arcicella aurantiaca</name>
    <dbReference type="NCBI Taxonomy" id="591202"/>
    <lineage>
        <taxon>Bacteria</taxon>
        <taxon>Pseudomonadati</taxon>
        <taxon>Bacteroidota</taxon>
        <taxon>Cytophagia</taxon>
        <taxon>Cytophagales</taxon>
        <taxon>Flectobacillaceae</taxon>
        <taxon>Arcicella</taxon>
    </lineage>
</organism>
<evidence type="ECO:0000313" key="10">
    <source>
        <dbReference type="Proteomes" id="UP000245489"/>
    </source>
</evidence>
<feature type="compositionally biased region" description="Polar residues" evidence="5">
    <location>
        <begin position="2622"/>
        <end position="2632"/>
    </location>
</feature>
<evidence type="ECO:0000256" key="2">
    <source>
        <dbReference type="ARBA" id="ARBA00022525"/>
    </source>
</evidence>
<feature type="region of interest" description="Disordered" evidence="5">
    <location>
        <begin position="4405"/>
        <end position="4438"/>
    </location>
</feature>
<dbReference type="InterPro" id="IPR058515">
    <property type="entry name" value="DUF8202"/>
</dbReference>
<dbReference type="PROSITE" id="PS00018">
    <property type="entry name" value="EF_HAND_1"/>
    <property type="match status" value="1"/>
</dbReference>
<feature type="compositionally biased region" description="Basic and acidic residues" evidence="5">
    <location>
        <begin position="3573"/>
        <end position="3589"/>
    </location>
</feature>
<feature type="compositionally biased region" description="Basic and acidic residues" evidence="5">
    <location>
        <begin position="3264"/>
        <end position="3275"/>
    </location>
</feature>
<dbReference type="GO" id="GO:0004553">
    <property type="term" value="F:hydrolase activity, hydrolyzing O-glycosyl compounds"/>
    <property type="evidence" value="ECO:0007669"/>
    <property type="project" value="UniProtKB-ARBA"/>
</dbReference>
<dbReference type="Proteomes" id="UP000245489">
    <property type="component" value="Unassembled WGS sequence"/>
</dbReference>
<comment type="subcellular location">
    <subcellularLocation>
        <location evidence="1">Secreted</location>
    </subcellularLocation>
</comment>
<feature type="compositionally biased region" description="Basic and acidic residues" evidence="5">
    <location>
        <begin position="3319"/>
        <end position="3328"/>
    </location>
</feature>
<feature type="compositionally biased region" description="Polar residues" evidence="5">
    <location>
        <begin position="3790"/>
        <end position="3799"/>
    </location>
</feature>
<feature type="compositionally biased region" description="Polar residues" evidence="5">
    <location>
        <begin position="3762"/>
        <end position="3778"/>
    </location>
</feature>
<dbReference type="OrthoDB" id="2582440at2"/>
<evidence type="ECO:0000313" key="9">
    <source>
        <dbReference type="EMBL" id="PWK26893.1"/>
    </source>
</evidence>
<keyword evidence="6" id="KW-1133">Transmembrane helix</keyword>
<evidence type="ECO:0000256" key="1">
    <source>
        <dbReference type="ARBA" id="ARBA00004613"/>
    </source>
</evidence>
<evidence type="ECO:0000256" key="6">
    <source>
        <dbReference type="SAM" id="Phobius"/>
    </source>
</evidence>
<protein>
    <recommendedName>
        <fullName evidence="8">DUF8202 domain-containing protein</fullName>
    </recommendedName>
</protein>
<dbReference type="InterPro" id="IPR013320">
    <property type="entry name" value="ConA-like_dom_sf"/>
</dbReference>
<feature type="domain" description="DUF8202" evidence="8">
    <location>
        <begin position="1626"/>
        <end position="1812"/>
    </location>
</feature>
<feature type="region of interest" description="Disordered" evidence="5">
    <location>
        <begin position="3029"/>
        <end position="3228"/>
    </location>
</feature>
<name>A0A316EA70_9BACT</name>
<feature type="compositionally biased region" description="Basic and acidic residues" evidence="5">
    <location>
        <begin position="3052"/>
        <end position="3061"/>
    </location>
</feature>
<feature type="compositionally biased region" description="Acidic residues" evidence="5">
    <location>
        <begin position="3041"/>
        <end position="3051"/>
    </location>
</feature>
<feature type="region of interest" description="Disordered" evidence="5">
    <location>
        <begin position="2971"/>
        <end position="3014"/>
    </location>
</feature>
<feature type="compositionally biased region" description="Acidic residues" evidence="5">
    <location>
        <begin position="3826"/>
        <end position="3845"/>
    </location>
</feature>
<feature type="compositionally biased region" description="Acidic residues" evidence="5">
    <location>
        <begin position="3343"/>
        <end position="3355"/>
    </location>
</feature>
<feature type="region of interest" description="Disordered" evidence="5">
    <location>
        <begin position="3724"/>
        <end position="4024"/>
    </location>
</feature>
<feature type="compositionally biased region" description="Acidic residues" evidence="5">
    <location>
        <begin position="4488"/>
        <end position="4505"/>
    </location>
</feature>
<feature type="compositionally biased region" description="Basic and acidic residues" evidence="5">
    <location>
        <begin position="3984"/>
        <end position="4001"/>
    </location>
</feature>
<feature type="domain" description="DUF8202" evidence="8">
    <location>
        <begin position="1226"/>
        <end position="1402"/>
    </location>
</feature>
<feature type="domain" description="DUF8202" evidence="8">
    <location>
        <begin position="804"/>
        <end position="1000"/>
    </location>
</feature>
<feature type="compositionally biased region" description="Acidic residues" evidence="5">
    <location>
        <begin position="3276"/>
        <end position="3285"/>
    </location>
</feature>
<proteinExistence type="predicted"/>
<dbReference type="SUPFAM" id="SSF49899">
    <property type="entry name" value="Concanavalin A-like lectins/glucanases"/>
    <property type="match status" value="2"/>
</dbReference>
<evidence type="ECO:0000256" key="4">
    <source>
        <dbReference type="ARBA" id="ARBA00022837"/>
    </source>
</evidence>
<feature type="transmembrane region" description="Helical" evidence="6">
    <location>
        <begin position="99"/>
        <end position="117"/>
    </location>
</feature>
<evidence type="ECO:0000256" key="7">
    <source>
        <dbReference type="SAM" id="SignalP"/>
    </source>
</evidence>
<feature type="compositionally biased region" description="Acidic residues" evidence="5">
    <location>
        <begin position="3738"/>
        <end position="3748"/>
    </location>
</feature>
<feature type="region of interest" description="Disordered" evidence="5">
    <location>
        <begin position="4479"/>
        <end position="4655"/>
    </location>
</feature>
<keyword evidence="6" id="KW-0472">Membrane</keyword>
<dbReference type="Pfam" id="PF26628">
    <property type="entry name" value="DUF8202"/>
    <property type="match status" value="3"/>
</dbReference>
<dbReference type="SUPFAM" id="SSF103647">
    <property type="entry name" value="TSP type-3 repeat"/>
    <property type="match status" value="5"/>
</dbReference>
<feature type="chain" id="PRO_5016454740" description="DUF8202 domain-containing protein" evidence="7">
    <location>
        <begin position="19"/>
        <end position="4968"/>
    </location>
</feature>
<gene>
    <name evidence="9" type="ORF">LV89_02099</name>
</gene>
<comment type="caution">
    <text evidence="9">The sequence shown here is derived from an EMBL/GenBank/DDBJ whole genome shotgun (WGS) entry which is preliminary data.</text>
</comment>
<accession>A0A316EA70</accession>
<feature type="compositionally biased region" description="Polar residues" evidence="5">
    <location>
        <begin position="3532"/>
        <end position="3549"/>
    </location>
</feature>
<evidence type="ECO:0000256" key="3">
    <source>
        <dbReference type="ARBA" id="ARBA00022729"/>
    </source>
</evidence>
<feature type="compositionally biased region" description="Basic and acidic residues" evidence="5">
    <location>
        <begin position="4204"/>
        <end position="4216"/>
    </location>
</feature>
<dbReference type="InterPro" id="IPR053180">
    <property type="entry name" value="Ca-binding_acidic-repeat"/>
</dbReference>
<keyword evidence="3 7" id="KW-0732">Signal</keyword>
<sequence length="4968" mass="513779">MRKTLLLIFATVLTIIQAFPNSSDNGQTPVPKQGWQNEQIQRVVQAQSSLCSVQTSQTSQHSSGATNRQTTVLFAMGVLLLMVLGRLKYRSFSIGIRRASLLTMMMAAGLGSISVYGQASYNASLTCVASTHNAQALTKATTNYTNLTAQNYAGTQATGTVITESWKVKADANGQLGFFHGIQTLAGFFSGQTCLDNTSNSRQFALYSYTGNVCSGTAIAPTTTNGGVAHGGSESNSLNPEWLTLTPNGDYVVIVKTTVGSSCSDLNATYGGYYGNVVPISPCKCGDNLNCGLNTYTTESSAFSAYDAQSATKFDVRSYDLSHSITHSYPFCVDYTTGATETRIGVRQLVEFTSTCNTGFARTYALTPKSDCNLPVTNLGANITGGTRGFNYYTVSPNTAYRACATVTTNPCSNLSAGESAPEYLTSTFYVYNATPPPASFTFNCGTASTTGTFAASGTGGQTGTLTVPITGATAGSAVFNVSGTGFTGTLAVNLTAGQTSVVIPITFDGSGSFGSRTLTITASVGNATGSCTKSVFVTGVPTGTPGCVTTNLTAWFKANDLSGADGSAVSSWSNGALNGYDITQGNASYQPKLYNTDATKLINFNPVLEFDGSNDYLRNLTPLMSSTTPYTFLGVNTDEAADLGYRAFFSSEQYVDHFILYKQNGATADNGWTPYAIGGVPDRGTFGKGTKYSIDGGSNGYWNGTNFTSDASVKVVQPSIVGMSGDNVLGAASHPNFFTWADGYKGNPGNWSPTGEGSALYQSYLFKSFAIGADMSSADAAFEFWKGRIPEIVAYSRQLTDAEMAKVNTYFAIKYGTTLGQGNGSVAKNGNNYNYVKGDGAIIWDATANTTYKFDIFGIGRDDCQGLDQKQSKSVNVGFTPIISTTGFAATNTANATNFTADKSFEVSGSDGTASVFGTPFVFGTMNNRITRVWKIQETGTVGTVKVAIEKSNIPGNATQVNLLRSTDATFDGSDTKVAMTLETIGSEEYYTATIDFNNNDYYTFGAYLVTPGCVAANLTAWYKADAGVTGTTAVTKWADNINGYDVIQATTGQTPAFDAGASAIMNYNPYLVFDGSNDHLEYKAGRFMSTTSPGTLFGAGTNKIDGGYENLAVLGIDNPHMGTLTDQQIMWMNGSAPVRIDHPTLIQKDLPTVFDYFWNSGANAGSGLRQNGNEFYDATTDATLVGNGGGTDGMFTIGGWEAVEVWNGNISEVVLYDRNLTPTEKDKVDTYLAVKYGSTLSHNYLMGDGTTIYDVSAYGSHVFGIGRDDCQGLNQKQSTSTADSYVKVSLGALATTNAGNTNTFANDKNFEIIGDNNLTKEYAVAYAPTTFTPAGSFFRMNRIWKVDETGTVGSVRITVPSGADRLLVSSSATFGAGTQELLLTADGNGGFYANVDFADGAFFTFGKALTAPGCVTTGLNLWIKADAAGITNGTDAIIDNSPVGQDIPKIGTTNLLQAADAAHNYNPFLSGFSSTNFFKNMNSPMAPQGAFQASEVTMIAAVRPSSAGTGRIVGIDNDDNYSSEPDLSINAGKPAYYRYWISTQNIIHPTTAATGQTSIFSARTLSTTATVGLNGNFNNQTITAGGGLWGDILTLGYGTWANAGAFPGDIQEVIWYKSSLSDTEVQKINSYLAIKYGSTLAQNYLSGAGTQVFAANGGTSTDFDANVFGIGRDDCQGLNQKQSVSTSSSVLTVGIDNQIAASNAAHTGDFATNATFLMFGDNNLTGTSAFPTGPSACPPPPSNDKRLTRVWKVTETGTVESSKIRFDASGFGFNTDMPVYMLVSSASSMATYSSIPMTSAGGTTFEVNYDFAANANTYITFSGNTTPITNLCTGGSKELNWLSFLPFDWWQWGTRSKTYNLGNGQSAKVTVTDPNNVILYKATAPFPWYPVNYGNYLYIPRYDDQPTSMITTKIALVNTADGVTKQPAQTVDFKLKDIDGWVWGKDVVNVYGKLNGANIYPKITLNKWTNISLSGTNPITMTGSIWPWDWTTLGDAYVNFDSPIDEIYIEYTKNNTLFPTWKKFNDLAIGHINIQCGIPVPAVITPDNVYLYKEASPKTVRQGEPFTYKFTLQNLNCDAKTINLTDALPAGLTWKDSTLATSLVIGTTNSYGNTTNLNLQNITVPAGTSYLYIDAIAANAGTLNNQASFVVNGNTYQSDEPNTAGAANPTPVTVLAATKANMTITKAVDKAQVQESGVVKYTFTLSNNESTDMTVFFDDNLDKDATYISGSLSSLSASLTTPQTSTYAGANSITIRDLTIPANGSLTFTIDADANATAVGDTIKNIAKMTVDASELGTYLQTTFISNQVNTRVNGDSDGDGVADSADLDDDNDGILDSVETACGSTNTVYAMDATQTSYTGFGTDGGYFDIKYVLQSGTAVPSLGNSFNVRVNYTDFTNNFGTDNKWEGATGLTTYAGIKPNVTTLYTGLPSTNTTTENATGSSFDIAFNGLITSNAIQKLGTFSISIDAVPSPAGYQLVSQSINIFSDQNAASSTNWLSGFYARPQVQTALNSVNASTTVPFTASHGQTYIYDYTAFSSTAPTGVSNATRGLIALNAGTITYIALCDADNDGIVNSLDLDSDGDGIPDNIEAQTTAGYIAPGTAVDAQGRLTAYGTGLTPVNTDGTDNPDYTDTDSDNSGGNDTAEAGLTLAGADSDGDGLDNAVDTNDNAFGPVNAGITNPATTYPNNNASPEVNYRDNTASFIFNCSSPTFSGSFVANGTAGQSGTVTIALINATAGVATFNVTGTGFTGTLSTTLTANQASVVIPITYDGTGVAGSRVLTITSPQGSSSCTPSATVTAPIASFVFNCVGSTVSGTFVNSGTPQNGSITIGLTGTTLGSATFTVTGTDFTGTLTTSLTAGQTSVTIPITYDGSGAAGSQILTVTSAQGTGVCLNTVTVSASDMDSDGLTDAEEAVLGTNPNKADTDGDGINDLKEVGADHIYTAGVDTNPLDADTDDDGLSDGAETGVDGVYTVGTDTNPLSVDTDGDGIQDGTEKGITTPVADPDGAGPLLGTNTATFVADVDPATTTNPLSVDTDGDGLADGIEDANKNGKQDNETVGGTGTSPLVGYETDATDPDSDSDGLSDGNEVLVRLTNPMDTDTDDGGTNDKQETIDGTNPRAGFGADDLDGDSDGDGIGGRAELLLGTDPQNADTDNDGISDGAEVGADGVYTVGTDTNPLDKDTDDDGLSDGDEKNGTGPLAAYGATNPLNGDTDGDGIKDGTEAGVTAKINGGISSPGGKVYTGTLITSPNFVIDTDPTTKTDPTKTDSDNDGIADGLEDVNKNGKQDLPVIGGTGTSGSGETSATNPDSDADGLKDGDEKNGTGTNAGKISNPMDTDTDDGGTEDGQEITDGTNPSLGNGSDDYAGDPDNDGLTTAEEIALGTNPQVADTDGDGIKDGAEVGADGVYNAGTDTNPKDADTDDDGLSDGVEKNGTGPLATIGVTNPLNKDTDGDGIQDGTELGITTPIAGGTSGTATFTGTDPLVFVPDADATTKTNPKVTDSDLDGIADGVEDANKNGKQDNPVIGTSTTVGSGETDATNPDSDGDTLLDGAELSGNGVGKITNPMDKDSDNGGTNDNKELLDGTNPSVGNGADDFDADNDGDGLTNAEEGLLGTNPNVADTDGDGLSDFAEVGADKIYNPLTDTNPKDADTDDDGLSDGTEKNATGPLTAYGATNPLAADTDGDGIKDGIEAGLTAGIADPDGAGPLLGTTGFVADADPLTKTNPTLPDTDGDGLSDGVEDVNKNGMQDAPVIGNSTTVGSGETNPNNNDSDADGLTDGFEVNTSLSNPMDTDSDNGGILDKYESDNAMNPNSATDDKDSDGDGVPDAVDTDDDNDGVLDTVEGTIDTDGDGIPNNRDLDSDNDGINDVREANGTDANNDGIMDGTPSATGVVGAGLTPPDTDGDGVKDFLDLDSDNDALSDLAESGYPTVDANNNGVADGPDTDLDGIVDSVDAKVEFGDLNDPAPKNTDGTDQPDYRDVDSNNDGKFDIVDAGKGSLDGNADGKVDAPLDPDGDGIANNGGLDTLPLGFGGLPAPDSDGDGIANYLDNDDDNDGILDTVEGTADTDGDGVPNNLDLDSDNDGINDIREANGVDLDNNGLADGTPNATGEIIAGGLTPPDSDGDGVKDMFDLDTDNDGIGDLVEGGSNGTDLDNDGVVDGPDSDGDGIMNSVDGKVGTGDLNDSLPKNTDGTDQPDFRDTDSNNDGKFDIVTIGKGGLDVNLDGRIDNPTDPDGDGIANNSGCDTKPTTFGGIVALDSDGDGIPNAVDTDDDNDGILDTVEGFADTDGDGTPNNNDLDSDNDGINDVREANGIDVNNDGIADGIPNAQGAPVVGGLTPPDTDGDGVKDYLDLDSDNDALSDLLESGVTTAIDANNDGVVDGPDDDGDGIMNTVDFKASFGDQNDPLPVNTDGTDNPDYRDLDSNNDSQGDILKTNYAALDINGDGRIDAPVDPDGDGIANNGGLDFKPAAFGGLASPDTDGDGIPDNVDIDDDNDGVLDTVEGTIDTDGDGIPNNRDLDSDNDGINDVREANGVDTNNDGIADGTPNAQGSPAGGALTPPDTDGDGVKDMFDLDSDNDAQSDLVEGGSNAIDADKDGVAEGPDADGDGIVDSVDAKVGFGDLNDPAPKNTDGTDQPDYRDVDSNNDGTKDIIDAGKGALDLNGDGKIDSPLDPDGDGIANNGGLDDKPSVFGGLGITSSSVKITSKVFLQGAGTLVNAPFTANVDGMMRTDLTSVLPTTEPYTGLGYTGVTVKAGSPVFTGTGNDAIVDWILVELRSATLSTTIVARQAGLLQKDGDIVDIDGVSPLTINVPNGNYFVSIRHRNHLGVMAMNAMPLNIIPTTIDFTTNTLAVYGTNSQAIIGGKNYLWAGNANVNSNVIAQGSNSDRSAVTNAVTNNGGNTAGVNTFILNGYLPTDVNMDGKTIAKGTNADNTIILNIILGYLSNTAGTNVFIITQQLP</sequence>
<dbReference type="GO" id="GO:0005975">
    <property type="term" value="P:carbohydrate metabolic process"/>
    <property type="evidence" value="ECO:0007669"/>
    <property type="project" value="UniProtKB-ARBA"/>
</dbReference>
<feature type="compositionally biased region" description="Acidic residues" evidence="5">
    <location>
        <begin position="3078"/>
        <end position="3088"/>
    </location>
</feature>
<dbReference type="GO" id="GO:0005509">
    <property type="term" value="F:calcium ion binding"/>
    <property type="evidence" value="ECO:0007669"/>
    <property type="project" value="InterPro"/>
</dbReference>
<feature type="region of interest" description="Disordered" evidence="5">
    <location>
        <begin position="4104"/>
        <end position="4216"/>
    </location>
</feature>
<dbReference type="InterPro" id="IPR059100">
    <property type="entry name" value="TSP3_bac"/>
</dbReference>
<feature type="signal peptide" evidence="7">
    <location>
        <begin position="1"/>
        <end position="18"/>
    </location>
</feature>
<feature type="compositionally biased region" description="Basic and acidic residues" evidence="5">
    <location>
        <begin position="4645"/>
        <end position="4655"/>
    </location>
</feature>
<keyword evidence="4" id="KW-0106">Calcium</keyword>
<dbReference type="EMBL" id="QGGO01000009">
    <property type="protein sequence ID" value="PWK26893.1"/>
    <property type="molecule type" value="Genomic_DNA"/>
</dbReference>
<dbReference type="PANTHER" id="PTHR37467">
    <property type="entry name" value="EXPORTED CALCIUM-BINDING GLYCOPROTEIN-RELATED"/>
    <property type="match status" value="1"/>
</dbReference>
<dbReference type="Gene3D" id="4.10.1080.10">
    <property type="entry name" value="TSP type-3 repeat"/>
    <property type="match status" value="5"/>
</dbReference>
<keyword evidence="2" id="KW-0964">Secreted</keyword>
<feature type="compositionally biased region" description="Acidic residues" evidence="5">
    <location>
        <begin position="3509"/>
        <end position="3519"/>
    </location>
</feature>
<evidence type="ECO:0000259" key="8">
    <source>
        <dbReference type="Pfam" id="PF26628"/>
    </source>
</evidence>
<feature type="region of interest" description="Disordered" evidence="5">
    <location>
        <begin position="3255"/>
        <end position="3695"/>
    </location>
</feature>
<evidence type="ECO:0000256" key="5">
    <source>
        <dbReference type="SAM" id="MobiDB-lite"/>
    </source>
</evidence>
<reference evidence="9 10" key="1">
    <citation type="submission" date="2018-05" db="EMBL/GenBank/DDBJ databases">
        <title>Genomic Encyclopedia of Archaeal and Bacterial Type Strains, Phase II (KMG-II): from individual species to whole genera.</title>
        <authorList>
            <person name="Goeker M."/>
        </authorList>
    </citation>
    <scope>NUCLEOTIDE SEQUENCE [LARGE SCALE GENOMIC DNA]</scope>
    <source>
        <strain evidence="9 10">DSM 22214</strain>
    </source>
</reference>
<feature type="region of interest" description="Disordered" evidence="5">
    <location>
        <begin position="4289"/>
        <end position="4312"/>
    </location>
</feature>
<feature type="compositionally biased region" description="Acidic residues" evidence="5">
    <location>
        <begin position="4161"/>
        <end position="4174"/>
    </location>
</feature>
<feature type="region of interest" description="Disordered" evidence="5">
    <location>
        <begin position="2620"/>
        <end position="2656"/>
    </location>
</feature>
<keyword evidence="10" id="KW-1185">Reference proteome</keyword>
<dbReference type="Pfam" id="PF18884">
    <property type="entry name" value="TSP3_bac"/>
    <property type="match status" value="13"/>
</dbReference>
<dbReference type="InterPro" id="IPR018247">
    <property type="entry name" value="EF_Hand_1_Ca_BS"/>
</dbReference>
<feature type="transmembrane region" description="Helical" evidence="6">
    <location>
        <begin position="70"/>
        <end position="87"/>
    </location>
</feature>
<dbReference type="PANTHER" id="PTHR37467:SF1">
    <property type="entry name" value="EXPORTED CALCIUM-BINDING GLYCOPROTEIN"/>
    <property type="match status" value="1"/>
</dbReference>
<dbReference type="InterPro" id="IPR028974">
    <property type="entry name" value="TSP_type-3_rpt"/>
</dbReference>